<name>A0ABP7XW53_9ACTN</name>
<comment type="caution">
    <text evidence="2">The sequence shown here is derived from an EMBL/GenBank/DDBJ whole genome shotgun (WGS) entry which is preliminary data.</text>
</comment>
<reference evidence="3" key="1">
    <citation type="journal article" date="2019" name="Int. J. Syst. Evol. Microbiol.">
        <title>The Global Catalogue of Microorganisms (GCM) 10K type strain sequencing project: providing services to taxonomists for standard genome sequencing and annotation.</title>
        <authorList>
            <consortium name="The Broad Institute Genomics Platform"/>
            <consortium name="The Broad Institute Genome Sequencing Center for Infectious Disease"/>
            <person name="Wu L."/>
            <person name="Ma J."/>
        </authorList>
    </citation>
    <scope>NUCLEOTIDE SEQUENCE [LARGE SCALE GENOMIC DNA]</scope>
    <source>
        <strain evidence="3">JCM 17316</strain>
    </source>
</reference>
<gene>
    <name evidence="2" type="ORF">GCM10022416_00850</name>
</gene>
<dbReference type="EMBL" id="BAABDO010000001">
    <property type="protein sequence ID" value="GAA4126813.1"/>
    <property type="molecule type" value="Genomic_DNA"/>
</dbReference>
<sequence length="160" mass="16804">MRRAGGRLSAVGIAALAGWLFADMLLVLAVVTMADRPDPLAAASPGPSGGGASAGPSPTPTGPRSLVKKAEKFEVAGTDEDDLVRQIRRKTERWAGREAALVLTFGGSSGGNRYAHRVNSLLGKARPKMFTRDTATEDYHALDAPADTASLTVYFYTSPS</sequence>
<evidence type="ECO:0000256" key="1">
    <source>
        <dbReference type="SAM" id="MobiDB-lite"/>
    </source>
</evidence>
<accession>A0ABP7XW53</accession>
<evidence type="ECO:0000313" key="3">
    <source>
        <dbReference type="Proteomes" id="UP001500266"/>
    </source>
</evidence>
<evidence type="ECO:0000313" key="2">
    <source>
        <dbReference type="EMBL" id="GAA4126813.1"/>
    </source>
</evidence>
<dbReference type="Proteomes" id="UP001500266">
    <property type="component" value="Unassembled WGS sequence"/>
</dbReference>
<dbReference type="RefSeq" id="WP_345016215.1">
    <property type="nucleotide sequence ID" value="NZ_BAABDO010000001.1"/>
</dbReference>
<feature type="region of interest" description="Disordered" evidence="1">
    <location>
        <begin position="41"/>
        <end position="65"/>
    </location>
</feature>
<protein>
    <submittedName>
        <fullName evidence="2">Uncharacterized protein</fullName>
    </submittedName>
</protein>
<keyword evidence="3" id="KW-1185">Reference proteome</keyword>
<organism evidence="2 3">
    <name type="scientific">Actinomadura keratinilytica</name>
    <dbReference type="NCBI Taxonomy" id="547461"/>
    <lineage>
        <taxon>Bacteria</taxon>
        <taxon>Bacillati</taxon>
        <taxon>Actinomycetota</taxon>
        <taxon>Actinomycetes</taxon>
        <taxon>Streptosporangiales</taxon>
        <taxon>Thermomonosporaceae</taxon>
        <taxon>Actinomadura</taxon>
    </lineage>
</organism>
<proteinExistence type="predicted"/>